<keyword evidence="2" id="KW-1185">Reference proteome</keyword>
<dbReference type="AlphaFoldDB" id="E9HQ45"/>
<dbReference type="HOGENOM" id="CLU_1403762_0_0_1"/>
<evidence type="ECO:0000313" key="1">
    <source>
        <dbReference type="EMBL" id="EFX66142.1"/>
    </source>
</evidence>
<sequence>MSLCQSIATEKRSIRRLERRWKRTGLVIDGQILRDGVQELRDAIDAAKVSSLNTQIAENTNRVSLYKIVDTFLLKKPTLKLPSYDSVLEFAEIFSQFFTKDISEIRHQLDSQSHHLSPRPEIRPRVSFMVFKEVTTEQIVALMRYCPAKSSARDPIPTGLMRKLADVLAAPIARLTIECLLLGSPSFHNDNCVP</sequence>
<name>E9HQ45_DAPPU</name>
<dbReference type="OrthoDB" id="10066052at2759"/>
<organism evidence="1 2">
    <name type="scientific">Daphnia pulex</name>
    <name type="common">Water flea</name>
    <dbReference type="NCBI Taxonomy" id="6669"/>
    <lineage>
        <taxon>Eukaryota</taxon>
        <taxon>Metazoa</taxon>
        <taxon>Ecdysozoa</taxon>
        <taxon>Arthropoda</taxon>
        <taxon>Crustacea</taxon>
        <taxon>Branchiopoda</taxon>
        <taxon>Diplostraca</taxon>
        <taxon>Cladocera</taxon>
        <taxon>Anomopoda</taxon>
        <taxon>Daphniidae</taxon>
        <taxon>Daphnia</taxon>
    </lineage>
</organism>
<evidence type="ECO:0008006" key="3">
    <source>
        <dbReference type="Google" id="ProtNLM"/>
    </source>
</evidence>
<dbReference type="Proteomes" id="UP000000305">
    <property type="component" value="Unassembled WGS sequence"/>
</dbReference>
<dbReference type="KEGG" id="dpx:DAPPUDRAFT_263620"/>
<accession>E9HQ45</accession>
<dbReference type="EMBL" id="GL732714">
    <property type="protein sequence ID" value="EFX66142.1"/>
    <property type="molecule type" value="Genomic_DNA"/>
</dbReference>
<dbReference type="STRING" id="6669.E9HQ45"/>
<dbReference type="PhylomeDB" id="E9HQ45"/>
<gene>
    <name evidence="1" type="ORF">DAPPUDRAFT_263620</name>
</gene>
<reference evidence="1 2" key="1">
    <citation type="journal article" date="2011" name="Science">
        <title>The ecoresponsive genome of Daphnia pulex.</title>
        <authorList>
            <person name="Colbourne J.K."/>
            <person name="Pfrender M.E."/>
            <person name="Gilbert D."/>
            <person name="Thomas W.K."/>
            <person name="Tucker A."/>
            <person name="Oakley T.H."/>
            <person name="Tokishita S."/>
            <person name="Aerts A."/>
            <person name="Arnold G.J."/>
            <person name="Basu M.K."/>
            <person name="Bauer D.J."/>
            <person name="Caceres C.E."/>
            <person name="Carmel L."/>
            <person name="Casola C."/>
            <person name="Choi J.H."/>
            <person name="Detter J.C."/>
            <person name="Dong Q."/>
            <person name="Dusheyko S."/>
            <person name="Eads B.D."/>
            <person name="Frohlich T."/>
            <person name="Geiler-Samerotte K.A."/>
            <person name="Gerlach D."/>
            <person name="Hatcher P."/>
            <person name="Jogdeo S."/>
            <person name="Krijgsveld J."/>
            <person name="Kriventseva E.V."/>
            <person name="Kultz D."/>
            <person name="Laforsch C."/>
            <person name="Lindquist E."/>
            <person name="Lopez J."/>
            <person name="Manak J.R."/>
            <person name="Muller J."/>
            <person name="Pangilinan J."/>
            <person name="Patwardhan R.P."/>
            <person name="Pitluck S."/>
            <person name="Pritham E.J."/>
            <person name="Rechtsteiner A."/>
            <person name="Rho M."/>
            <person name="Rogozin I.B."/>
            <person name="Sakarya O."/>
            <person name="Salamov A."/>
            <person name="Schaack S."/>
            <person name="Shapiro H."/>
            <person name="Shiga Y."/>
            <person name="Skalitzky C."/>
            <person name="Smith Z."/>
            <person name="Souvorov A."/>
            <person name="Sung W."/>
            <person name="Tang Z."/>
            <person name="Tsuchiya D."/>
            <person name="Tu H."/>
            <person name="Vos H."/>
            <person name="Wang M."/>
            <person name="Wolf Y.I."/>
            <person name="Yamagata H."/>
            <person name="Yamada T."/>
            <person name="Ye Y."/>
            <person name="Shaw J.R."/>
            <person name="Andrews J."/>
            <person name="Crease T.J."/>
            <person name="Tang H."/>
            <person name="Lucas S.M."/>
            <person name="Robertson H.M."/>
            <person name="Bork P."/>
            <person name="Koonin E.V."/>
            <person name="Zdobnov E.M."/>
            <person name="Grigoriev I.V."/>
            <person name="Lynch M."/>
            <person name="Boore J.L."/>
        </authorList>
    </citation>
    <scope>NUCLEOTIDE SEQUENCE [LARGE SCALE GENOMIC DNA]</scope>
</reference>
<proteinExistence type="predicted"/>
<protein>
    <recommendedName>
        <fullName evidence="3">Reverse transcriptase domain-containing protein</fullName>
    </recommendedName>
</protein>
<evidence type="ECO:0000313" key="2">
    <source>
        <dbReference type="Proteomes" id="UP000000305"/>
    </source>
</evidence>
<dbReference type="InParanoid" id="E9HQ45"/>